<sequence>MTDLKTEEGLKVRLAGILFGVIAGLFSIGLWVIFVFYNPYSSTPVEGNTVMTTFMMLCLPALLAIFSSFIQKEYLMFIAFILSLPISFYLFGTPGIFRLFFASCIAYFIGFLLLFFSRKNRVQFFKSEKQ</sequence>
<reference evidence="3" key="1">
    <citation type="journal article" date="2019" name="Int. J. Syst. Evol. Microbiol.">
        <title>The Global Catalogue of Microorganisms (GCM) 10K type strain sequencing project: providing services to taxonomists for standard genome sequencing and annotation.</title>
        <authorList>
            <consortium name="The Broad Institute Genomics Platform"/>
            <consortium name="The Broad Institute Genome Sequencing Center for Infectious Disease"/>
            <person name="Wu L."/>
            <person name="Ma J."/>
        </authorList>
    </citation>
    <scope>NUCLEOTIDE SEQUENCE [LARGE SCALE GENOMIC DNA]</scope>
    <source>
        <strain evidence="3">CCUG 56331</strain>
    </source>
</reference>
<protein>
    <submittedName>
        <fullName evidence="2">Uncharacterized protein</fullName>
    </submittedName>
</protein>
<organism evidence="2 3">
    <name type="scientific">Ureibacillus suwonensis</name>
    <dbReference type="NCBI Taxonomy" id="313007"/>
    <lineage>
        <taxon>Bacteria</taxon>
        <taxon>Bacillati</taxon>
        <taxon>Bacillota</taxon>
        <taxon>Bacilli</taxon>
        <taxon>Bacillales</taxon>
        <taxon>Caryophanaceae</taxon>
        <taxon>Ureibacillus</taxon>
    </lineage>
</organism>
<keyword evidence="1" id="KW-0472">Membrane</keyword>
<dbReference type="RefSeq" id="WP_390310011.1">
    <property type="nucleotide sequence ID" value="NZ_JBHSNQ010000171.1"/>
</dbReference>
<keyword evidence="1" id="KW-0812">Transmembrane</keyword>
<feature type="transmembrane region" description="Helical" evidence="1">
    <location>
        <begin position="49"/>
        <end position="67"/>
    </location>
</feature>
<evidence type="ECO:0000313" key="3">
    <source>
        <dbReference type="Proteomes" id="UP001595978"/>
    </source>
</evidence>
<feature type="transmembrane region" description="Helical" evidence="1">
    <location>
        <begin position="97"/>
        <end position="116"/>
    </location>
</feature>
<name>A0ABW0RI80_9BACL</name>
<keyword evidence="3" id="KW-1185">Reference proteome</keyword>
<gene>
    <name evidence="2" type="ORF">ACFPOH_12890</name>
</gene>
<proteinExistence type="predicted"/>
<keyword evidence="1" id="KW-1133">Transmembrane helix</keyword>
<dbReference type="EMBL" id="JBHSNQ010000171">
    <property type="protein sequence ID" value="MFC5542602.1"/>
    <property type="molecule type" value="Genomic_DNA"/>
</dbReference>
<evidence type="ECO:0000313" key="2">
    <source>
        <dbReference type="EMBL" id="MFC5542602.1"/>
    </source>
</evidence>
<comment type="caution">
    <text evidence="2">The sequence shown here is derived from an EMBL/GenBank/DDBJ whole genome shotgun (WGS) entry which is preliminary data.</text>
</comment>
<dbReference type="Proteomes" id="UP001595978">
    <property type="component" value="Unassembled WGS sequence"/>
</dbReference>
<evidence type="ECO:0000256" key="1">
    <source>
        <dbReference type="SAM" id="Phobius"/>
    </source>
</evidence>
<feature type="transmembrane region" description="Helical" evidence="1">
    <location>
        <begin position="12"/>
        <end position="37"/>
    </location>
</feature>
<feature type="transmembrane region" description="Helical" evidence="1">
    <location>
        <begin position="74"/>
        <end position="91"/>
    </location>
</feature>
<accession>A0ABW0RI80</accession>